<dbReference type="GO" id="GO:0032259">
    <property type="term" value="P:methylation"/>
    <property type="evidence" value="ECO:0007669"/>
    <property type="project" value="UniProtKB-KW"/>
</dbReference>
<gene>
    <name evidence="1" type="ORF">FHP25_09925</name>
</gene>
<dbReference type="Proteomes" id="UP000321638">
    <property type="component" value="Unassembled WGS sequence"/>
</dbReference>
<proteinExistence type="predicted"/>
<dbReference type="AlphaFoldDB" id="A0A5C8PPQ7"/>
<dbReference type="GO" id="GO:0008168">
    <property type="term" value="F:methyltransferase activity"/>
    <property type="evidence" value="ECO:0007669"/>
    <property type="project" value="UniProtKB-KW"/>
</dbReference>
<name>A0A5C8PPQ7_9HYPH</name>
<accession>A0A5C8PPQ7</accession>
<comment type="caution">
    <text evidence="1">The sequence shown here is derived from an EMBL/GenBank/DDBJ whole genome shotgun (WGS) entry which is preliminary data.</text>
</comment>
<keyword evidence="1" id="KW-0489">Methyltransferase</keyword>
<dbReference type="Gene3D" id="3.40.50.150">
    <property type="entry name" value="Vaccinia Virus protein VP39"/>
    <property type="match status" value="1"/>
</dbReference>
<keyword evidence="1" id="KW-0808">Transferase</keyword>
<dbReference type="SUPFAM" id="SSF53335">
    <property type="entry name" value="S-adenosyl-L-methionine-dependent methyltransferases"/>
    <property type="match status" value="1"/>
</dbReference>
<dbReference type="EMBL" id="VDUZ01000009">
    <property type="protein sequence ID" value="TXL77079.1"/>
    <property type="molecule type" value="Genomic_DNA"/>
</dbReference>
<dbReference type="Pfam" id="PF13489">
    <property type="entry name" value="Methyltransf_23"/>
    <property type="match status" value="1"/>
</dbReference>
<sequence>MAAPTAWFTKDDGRKLPVSDDYLIPFLTPTSPGTSYWEPPPADNVEALRREDGRVLLQLHQVIDLLLRCGVDLGNKTLLDIGTGNGMIPRLILHYSDLKAAVGIDPYLDGEHLSSWQAHDHGELFKELTGFIDKHCPDAMDFQEYRHLAGYQDFSLQPARVPLRAQGHKNFRFEKIGAHDLQQLDEKFDIFYAKAIDHIPDWPRIFKAISAVASDDALIVIKHFSFFAYLGPHRYATTNIPWGHLLLTDAEYRRFAEEFHGHRAREMVEFYFDGLSYPRTTMHQMVMMARENGFTLHAAINEPNRNVARIQRMADVVPDFWDIVRQNHPTVSIEEMLSGRYHIVFRRAR</sequence>
<reference evidence="1 2" key="1">
    <citation type="submission" date="2019-06" db="EMBL/GenBank/DDBJ databases">
        <title>New taxonomy in bacterial strain CC-CFT640, isolated from vineyard.</title>
        <authorList>
            <person name="Lin S.-Y."/>
            <person name="Tsai C.-F."/>
            <person name="Young C.-C."/>
        </authorList>
    </citation>
    <scope>NUCLEOTIDE SEQUENCE [LARGE SCALE GENOMIC DNA]</scope>
    <source>
        <strain evidence="1 2">CC-CFT640</strain>
    </source>
</reference>
<protein>
    <submittedName>
        <fullName evidence="1">Methyltransferase domain-containing protein</fullName>
    </submittedName>
</protein>
<dbReference type="RefSeq" id="WP_147846779.1">
    <property type="nucleotide sequence ID" value="NZ_VDUZ01000009.1"/>
</dbReference>
<dbReference type="InterPro" id="IPR029063">
    <property type="entry name" value="SAM-dependent_MTases_sf"/>
</dbReference>
<evidence type="ECO:0000313" key="1">
    <source>
        <dbReference type="EMBL" id="TXL77079.1"/>
    </source>
</evidence>
<evidence type="ECO:0000313" key="2">
    <source>
        <dbReference type="Proteomes" id="UP000321638"/>
    </source>
</evidence>
<keyword evidence="2" id="KW-1185">Reference proteome</keyword>
<organism evidence="1 2">
    <name type="scientific">Vineibacter terrae</name>
    <dbReference type="NCBI Taxonomy" id="2586908"/>
    <lineage>
        <taxon>Bacteria</taxon>
        <taxon>Pseudomonadati</taxon>
        <taxon>Pseudomonadota</taxon>
        <taxon>Alphaproteobacteria</taxon>
        <taxon>Hyphomicrobiales</taxon>
        <taxon>Vineibacter</taxon>
    </lineage>
</organism>